<comment type="function">
    <text evidence="4">Formation of pseudouridine at positions 38, 39 and 40 in the anticodon stem and loop of transfer RNAs.</text>
</comment>
<dbReference type="InterPro" id="IPR020095">
    <property type="entry name" value="PsdUridine_synth_TruA_C"/>
</dbReference>
<evidence type="ECO:0000313" key="9">
    <source>
        <dbReference type="EMBL" id="TET47457.1"/>
    </source>
</evidence>
<dbReference type="PANTHER" id="PTHR11142:SF0">
    <property type="entry name" value="TRNA PSEUDOURIDINE SYNTHASE-LIKE 1"/>
    <property type="match status" value="1"/>
</dbReference>
<evidence type="ECO:0000256" key="7">
    <source>
        <dbReference type="RuleBase" id="RU003792"/>
    </source>
</evidence>
<proteinExistence type="inferred from homology"/>
<dbReference type="FunFam" id="3.30.70.580:FF:000001">
    <property type="entry name" value="tRNA pseudouridine synthase A"/>
    <property type="match status" value="1"/>
</dbReference>
<keyword evidence="3 4" id="KW-0413">Isomerase</keyword>
<dbReference type="Proteomes" id="UP000315525">
    <property type="component" value="Unassembled WGS sequence"/>
</dbReference>
<comment type="catalytic activity">
    <reaction evidence="4 7">
        <text>uridine(38/39/40) in tRNA = pseudouridine(38/39/40) in tRNA</text>
        <dbReference type="Rhea" id="RHEA:22376"/>
        <dbReference type="Rhea" id="RHEA-COMP:10085"/>
        <dbReference type="Rhea" id="RHEA-COMP:10087"/>
        <dbReference type="ChEBI" id="CHEBI:65314"/>
        <dbReference type="ChEBI" id="CHEBI:65315"/>
        <dbReference type="EC" id="5.4.99.12"/>
    </reaction>
</comment>
<dbReference type="Pfam" id="PF01416">
    <property type="entry name" value="PseudoU_synth_1"/>
    <property type="match status" value="2"/>
</dbReference>
<comment type="caution">
    <text evidence="4">Lacks conserved residue(s) required for the propagation of feature annotation.</text>
</comment>
<evidence type="ECO:0000256" key="1">
    <source>
        <dbReference type="ARBA" id="ARBA00009375"/>
    </source>
</evidence>
<protein>
    <recommendedName>
        <fullName evidence="4">tRNA pseudouridine synthase A</fullName>
        <ecNumber evidence="4">5.4.99.12</ecNumber>
    </recommendedName>
    <alternativeName>
        <fullName evidence="4">tRNA pseudouridine(38-40) synthase</fullName>
    </alternativeName>
    <alternativeName>
        <fullName evidence="4">tRNA pseudouridylate synthase I</fullName>
    </alternativeName>
    <alternativeName>
        <fullName evidence="4">tRNA-uridine isomerase I</fullName>
    </alternativeName>
</protein>
<reference evidence="9 10" key="1">
    <citation type="submission" date="2019-03" db="EMBL/GenBank/DDBJ databases">
        <title>Metabolic potential of uncultured bacteria and archaea associated with petroleum seepage in deep-sea sediments.</title>
        <authorList>
            <person name="Dong X."/>
            <person name="Hubert C."/>
        </authorList>
    </citation>
    <scope>NUCLEOTIDE SEQUENCE [LARGE SCALE GENOMIC DNA]</scope>
    <source>
        <strain evidence="9">E44_bin18</strain>
    </source>
</reference>
<evidence type="ECO:0000256" key="3">
    <source>
        <dbReference type="ARBA" id="ARBA00023235"/>
    </source>
</evidence>
<dbReference type="CDD" id="cd02570">
    <property type="entry name" value="PseudoU_synth_EcTruA"/>
    <property type="match status" value="1"/>
</dbReference>
<dbReference type="PIRSF" id="PIRSF001430">
    <property type="entry name" value="tRNA_psdUrid_synth"/>
    <property type="match status" value="1"/>
</dbReference>
<evidence type="ECO:0000256" key="4">
    <source>
        <dbReference type="HAMAP-Rule" id="MF_00171"/>
    </source>
</evidence>
<dbReference type="HAMAP" id="MF_00171">
    <property type="entry name" value="TruA"/>
    <property type="match status" value="1"/>
</dbReference>
<evidence type="ECO:0000259" key="8">
    <source>
        <dbReference type="Pfam" id="PF01416"/>
    </source>
</evidence>
<dbReference type="InterPro" id="IPR020097">
    <property type="entry name" value="PsdUridine_synth_TruA_a/b_dom"/>
</dbReference>
<gene>
    <name evidence="4 9" type="primary">truA</name>
    <name evidence="9" type="ORF">E3J62_01400</name>
</gene>
<dbReference type="InterPro" id="IPR020094">
    <property type="entry name" value="TruA/RsuA/RluB/E/F_N"/>
</dbReference>
<evidence type="ECO:0000313" key="10">
    <source>
        <dbReference type="Proteomes" id="UP000315525"/>
    </source>
</evidence>
<dbReference type="GO" id="GO:0031119">
    <property type="term" value="P:tRNA pseudouridine synthesis"/>
    <property type="evidence" value="ECO:0007669"/>
    <property type="project" value="UniProtKB-UniRule"/>
</dbReference>
<dbReference type="InterPro" id="IPR001406">
    <property type="entry name" value="PsdUridine_synth_TruA"/>
</dbReference>
<evidence type="ECO:0000256" key="2">
    <source>
        <dbReference type="ARBA" id="ARBA00022694"/>
    </source>
</evidence>
<comment type="similarity">
    <text evidence="1 4 7">Belongs to the tRNA pseudouridine synthase TruA family.</text>
</comment>
<dbReference type="AlphaFoldDB" id="A0A523UY60"/>
<sequence>MNGAAVDANEATRNVRLVMEYDGADFHGFQIQPGLRTVQGTIESVLQELLSEEIRLTGAGRTDEGVHACGQVANFRTSSDMPTHILKRALNSRLPADIVVKSADEVSPDFHSRFSAKSRVYRYDICVIRSPIRRRYAWHIKYNLNIGEMERASDVFIGSHDFTSFCVAKSTVDESSCVVYSSVWRRKADVLQYEIEANRFLHNMVRVMVGTMVDVGRGRHSMEDIAHILEAKDRRRAGPTAPPHGLFLVAVKY</sequence>
<accession>A0A523UY60</accession>
<dbReference type="NCBIfam" id="TIGR00071">
    <property type="entry name" value="hisT_truA"/>
    <property type="match status" value="1"/>
</dbReference>
<dbReference type="GO" id="GO:0160147">
    <property type="term" value="F:tRNA pseudouridine(38-40) synthase activity"/>
    <property type="evidence" value="ECO:0007669"/>
    <property type="project" value="UniProtKB-EC"/>
</dbReference>
<comment type="subunit">
    <text evidence="4">Homodimer.</text>
</comment>
<evidence type="ECO:0000256" key="6">
    <source>
        <dbReference type="PIRSR" id="PIRSR001430-2"/>
    </source>
</evidence>
<feature type="binding site" evidence="4 6">
    <location>
        <position position="121"/>
    </location>
    <ligand>
        <name>substrate</name>
    </ligand>
</feature>
<evidence type="ECO:0000256" key="5">
    <source>
        <dbReference type="PIRSR" id="PIRSR001430-1"/>
    </source>
</evidence>
<organism evidence="9 10">
    <name type="scientific">candidate division TA06 bacterium</name>
    <dbReference type="NCBI Taxonomy" id="2250710"/>
    <lineage>
        <taxon>Bacteria</taxon>
        <taxon>Bacteria division TA06</taxon>
    </lineage>
</organism>
<name>A0A523UY60_UNCT6</name>
<feature type="domain" description="Pseudouridine synthase I TruA alpha/beta" evidence="8">
    <location>
        <begin position="154"/>
        <end position="253"/>
    </location>
</feature>
<dbReference type="GO" id="GO:0003723">
    <property type="term" value="F:RNA binding"/>
    <property type="evidence" value="ECO:0007669"/>
    <property type="project" value="InterPro"/>
</dbReference>
<dbReference type="InterPro" id="IPR020103">
    <property type="entry name" value="PsdUridine_synth_cat_dom_sf"/>
</dbReference>
<dbReference type="EMBL" id="SOJN01000020">
    <property type="protein sequence ID" value="TET47457.1"/>
    <property type="molecule type" value="Genomic_DNA"/>
</dbReference>
<dbReference type="PANTHER" id="PTHR11142">
    <property type="entry name" value="PSEUDOURIDYLATE SYNTHASE"/>
    <property type="match status" value="1"/>
</dbReference>
<dbReference type="SUPFAM" id="SSF55120">
    <property type="entry name" value="Pseudouridine synthase"/>
    <property type="match status" value="1"/>
</dbReference>
<feature type="active site" description="Nucleophile" evidence="4 5">
    <location>
        <position position="63"/>
    </location>
</feature>
<dbReference type="Gene3D" id="3.30.70.580">
    <property type="entry name" value="Pseudouridine synthase I, catalytic domain, N-terminal subdomain"/>
    <property type="match status" value="1"/>
</dbReference>
<keyword evidence="2 4" id="KW-0819">tRNA processing</keyword>
<dbReference type="EC" id="5.4.99.12" evidence="4"/>
<feature type="domain" description="Pseudouridine synthase I TruA alpha/beta" evidence="8">
    <location>
        <begin position="19"/>
        <end position="114"/>
    </location>
</feature>
<dbReference type="Gene3D" id="3.30.70.660">
    <property type="entry name" value="Pseudouridine synthase I, catalytic domain, C-terminal subdomain"/>
    <property type="match status" value="1"/>
</dbReference>
<comment type="caution">
    <text evidence="9">The sequence shown here is derived from an EMBL/GenBank/DDBJ whole genome shotgun (WGS) entry which is preliminary data.</text>
</comment>